<dbReference type="HOGENOM" id="CLU_1467233_0_0_11"/>
<name>E6K2P8_PARDN</name>
<evidence type="ECO:0000313" key="2">
    <source>
        <dbReference type="EMBL" id="EFT82602.1"/>
    </source>
</evidence>
<feature type="compositionally biased region" description="Basic and acidic residues" evidence="1">
    <location>
        <begin position="144"/>
        <end position="165"/>
    </location>
</feature>
<dbReference type="InterPro" id="IPR036689">
    <property type="entry name" value="ESAT-6-like_sf"/>
</dbReference>
<dbReference type="RefSeq" id="WP_006289748.1">
    <property type="nucleotide sequence ID" value="NZ_AP012333.1"/>
</dbReference>
<dbReference type="Gene3D" id="1.10.287.1060">
    <property type="entry name" value="ESAT-6-like"/>
    <property type="match status" value="1"/>
</dbReference>
<dbReference type="KEGG" id="pdo:PSDT_0382"/>
<accession>E6K2P8</accession>
<dbReference type="EMBL" id="AEON01000002">
    <property type="protein sequence ID" value="EFT82602.1"/>
    <property type="molecule type" value="Genomic_DNA"/>
</dbReference>
<feature type="compositionally biased region" description="Low complexity" evidence="1">
    <location>
        <begin position="166"/>
        <end position="192"/>
    </location>
</feature>
<dbReference type="eggNOG" id="ENOG50323NP">
    <property type="taxonomic scope" value="Bacteria"/>
</dbReference>
<evidence type="ECO:0000256" key="1">
    <source>
        <dbReference type="SAM" id="MobiDB-lite"/>
    </source>
</evidence>
<dbReference type="SUPFAM" id="SSF140453">
    <property type="entry name" value="EsxAB dimer-like"/>
    <property type="match status" value="1"/>
</dbReference>
<reference evidence="2 3" key="1">
    <citation type="submission" date="2010-12" db="EMBL/GenBank/DDBJ databases">
        <authorList>
            <person name="Muzny D."/>
            <person name="Qin X."/>
            <person name="Buhay C."/>
            <person name="Dugan-Rocha S."/>
            <person name="Ding Y."/>
            <person name="Chen G."/>
            <person name="Hawes A."/>
            <person name="Holder M."/>
            <person name="Jhangiani S."/>
            <person name="Johnson A."/>
            <person name="Khan Z."/>
            <person name="Li Z."/>
            <person name="Liu W."/>
            <person name="Liu X."/>
            <person name="Perez L."/>
            <person name="Shen H."/>
            <person name="Wang Q."/>
            <person name="Watt J."/>
            <person name="Xi L."/>
            <person name="Xin Y."/>
            <person name="Zhou J."/>
            <person name="Deng J."/>
            <person name="Jiang H."/>
            <person name="Liu Y."/>
            <person name="Qu J."/>
            <person name="Song X.-Z."/>
            <person name="Zhang L."/>
            <person name="Villasana D."/>
            <person name="Johnson A."/>
            <person name="Liu J."/>
            <person name="Liyanage D."/>
            <person name="Lorensuhewa L."/>
            <person name="Robinson T."/>
            <person name="Song A."/>
            <person name="Song B.-B."/>
            <person name="Dinh H."/>
            <person name="Thornton R."/>
            <person name="Coyle M."/>
            <person name="Francisco L."/>
            <person name="Jackson L."/>
            <person name="Javaid M."/>
            <person name="Korchina V."/>
            <person name="Kovar C."/>
            <person name="Mata R."/>
            <person name="Mathew T."/>
            <person name="Ngo R."/>
            <person name="Nguyen L."/>
            <person name="Nguyen N."/>
            <person name="Okwuonu G."/>
            <person name="Ongeri F."/>
            <person name="Pham C."/>
            <person name="Simmons D."/>
            <person name="Wilczek-Boney K."/>
            <person name="Hale W."/>
            <person name="Jakkamsetti A."/>
            <person name="Pham P."/>
            <person name="Ruth R."/>
            <person name="San Lucas F."/>
            <person name="Warren J."/>
            <person name="Zhang J."/>
            <person name="Zhao Z."/>
            <person name="Zhou C."/>
            <person name="Zhu D."/>
            <person name="Lee S."/>
            <person name="Bess C."/>
            <person name="Blankenburg K."/>
            <person name="Forbes L."/>
            <person name="Fu Q."/>
            <person name="Gubbala S."/>
            <person name="Hirani K."/>
            <person name="Jayaseelan J.C."/>
            <person name="Lara F."/>
            <person name="Munidasa M."/>
            <person name="Palculict T."/>
            <person name="Patil S."/>
            <person name="Pu L.-L."/>
            <person name="Saada N."/>
            <person name="Tang L."/>
            <person name="Weissenberger G."/>
            <person name="Zhu Y."/>
            <person name="Hemphill L."/>
            <person name="Shang Y."/>
            <person name="Youmans B."/>
            <person name="Ayvaz T."/>
            <person name="Ross M."/>
            <person name="Santibanez J."/>
            <person name="Aqrawi P."/>
            <person name="Gross S."/>
            <person name="Joshi V."/>
            <person name="Fowler G."/>
            <person name="Nazareth L."/>
            <person name="Reid J."/>
            <person name="Worley K."/>
            <person name="Petrosino J."/>
            <person name="Highlander S."/>
            <person name="Gibbs R."/>
        </authorList>
    </citation>
    <scope>NUCLEOTIDE SEQUENCE [LARGE SCALE GENOMIC DNA]</scope>
    <source>
        <strain evidence="2 3">DSM 10105</strain>
    </source>
</reference>
<dbReference type="PATRIC" id="fig|864564.6.peg.420"/>
<evidence type="ECO:0000313" key="3">
    <source>
        <dbReference type="Proteomes" id="UP000004946"/>
    </source>
</evidence>
<comment type="caution">
    <text evidence="2">The sequence shown here is derived from an EMBL/GenBank/DDBJ whole genome shotgun (WGS) entry which is preliminary data.</text>
</comment>
<feature type="region of interest" description="Disordered" evidence="1">
    <location>
        <begin position="97"/>
        <end position="192"/>
    </location>
</feature>
<organism evidence="2 3">
    <name type="scientific">Parascardovia denticolens DSM 10105 = JCM 12538</name>
    <dbReference type="NCBI Taxonomy" id="864564"/>
    <lineage>
        <taxon>Bacteria</taxon>
        <taxon>Bacillati</taxon>
        <taxon>Actinomycetota</taxon>
        <taxon>Actinomycetes</taxon>
        <taxon>Bifidobacteriales</taxon>
        <taxon>Bifidobacteriaceae</taxon>
        <taxon>Parascardovia</taxon>
    </lineage>
</organism>
<dbReference type="Proteomes" id="UP000004946">
    <property type="component" value="Chromosome"/>
</dbReference>
<protein>
    <submittedName>
        <fullName evidence="2">Uncharacterized protein</fullName>
    </submittedName>
</protein>
<keyword evidence="3" id="KW-1185">Reference proteome</keyword>
<sequence length="192" mass="20406">MADSTKKGEIKIEPDKVKTAGEDFKKKGGTVHDLGNKAREWSDDMQWGEGAAHDAILNRFTQITTAADGIKTGLETYGTNLDQTATTLEGVDCEVSTDYKTGGASSADDSFNEKDGASLVRGHRSSHSTTIYAENNGDETTVGAEHEESYHHVDGDGSTSTHDKTSVSASSSSTRTTASASHQSSMSSTRKH</sequence>
<dbReference type="AlphaFoldDB" id="E6K2P8"/>
<proteinExistence type="predicted"/>
<dbReference type="Pfam" id="PF06013">
    <property type="entry name" value="WXG100"/>
    <property type="match status" value="1"/>
</dbReference>
<dbReference type="InterPro" id="IPR010310">
    <property type="entry name" value="T7SS_ESAT-6-like"/>
</dbReference>
<gene>
    <name evidence="2" type="ORF">HMPREF0620_1287</name>
</gene>